<accession>A0ABU7LRD6</accession>
<dbReference type="RefSeq" id="WP_330199143.1">
    <property type="nucleotide sequence ID" value="NZ_JAZDRP010000004.1"/>
</dbReference>
<organism evidence="3 4">
    <name type="scientific">Hyphobacterium lacteum</name>
    <dbReference type="NCBI Taxonomy" id="3116575"/>
    <lineage>
        <taxon>Bacteria</taxon>
        <taxon>Pseudomonadati</taxon>
        <taxon>Pseudomonadota</taxon>
        <taxon>Alphaproteobacteria</taxon>
        <taxon>Maricaulales</taxon>
        <taxon>Maricaulaceae</taxon>
        <taxon>Hyphobacterium</taxon>
    </lineage>
</organism>
<gene>
    <name evidence="3" type="ORF">V0U79_08885</name>
</gene>
<dbReference type="Proteomes" id="UP001354971">
    <property type="component" value="Unassembled WGS sequence"/>
</dbReference>
<proteinExistence type="predicted"/>
<dbReference type="InterPro" id="IPR003680">
    <property type="entry name" value="Flavodoxin_fold"/>
</dbReference>
<reference evidence="3 4" key="1">
    <citation type="submission" date="2024-01" db="EMBL/GenBank/DDBJ databases">
        <title>Hyphobacterium bacterium isolated from marine sediment.</title>
        <authorList>
            <person name="Zhao S."/>
        </authorList>
    </citation>
    <scope>NUCLEOTIDE SEQUENCE [LARGE SCALE GENOMIC DNA]</scope>
    <source>
        <strain evidence="4">HN65</strain>
    </source>
</reference>
<evidence type="ECO:0000256" key="1">
    <source>
        <dbReference type="ARBA" id="ARBA00023002"/>
    </source>
</evidence>
<evidence type="ECO:0000259" key="2">
    <source>
        <dbReference type="Pfam" id="PF02525"/>
    </source>
</evidence>
<dbReference type="PANTHER" id="PTHR47307">
    <property type="entry name" value="GLUTATHIONE-REGULATED POTASSIUM-EFFLUX SYSTEM ANCILLARY PROTEIN KEFG"/>
    <property type="match status" value="1"/>
</dbReference>
<dbReference type="EMBL" id="JAZDRP010000004">
    <property type="protein sequence ID" value="MEE2526480.1"/>
    <property type="molecule type" value="Genomic_DNA"/>
</dbReference>
<dbReference type="InterPro" id="IPR046980">
    <property type="entry name" value="KefG/KefF"/>
</dbReference>
<dbReference type="SUPFAM" id="SSF52218">
    <property type="entry name" value="Flavoproteins"/>
    <property type="match status" value="1"/>
</dbReference>
<evidence type="ECO:0000313" key="4">
    <source>
        <dbReference type="Proteomes" id="UP001354971"/>
    </source>
</evidence>
<dbReference type="Pfam" id="PF02525">
    <property type="entry name" value="Flavodoxin_2"/>
    <property type="match status" value="1"/>
</dbReference>
<keyword evidence="1" id="KW-0560">Oxidoreductase</keyword>
<sequence length="210" mass="23426">MSILDDNTQPRRILILAAHPAPRRSVAGKALRRAAAEVEGVTLADLYAEYPRQDINADREQARLEAHDVIIFLHPFFWYSTPAILKEWQDIVLEHGWAYGHEGNALSGKIFFSALTAGGPETAYTPEGYNHFPVRTLLSPLEQTADLCGMVYLPPLTFFAAGHAGEDNRIDEHAAEWKGYLMALRDHRLDIEAARKLPLLNGQLNSLVKG</sequence>
<keyword evidence="4" id="KW-1185">Reference proteome</keyword>
<name>A0ABU7LRD6_9PROT</name>
<dbReference type="PANTHER" id="PTHR47307:SF1">
    <property type="entry name" value="GLUTATHIONE-REGULATED POTASSIUM-EFFLUX SYSTEM ANCILLARY PROTEIN KEFG"/>
    <property type="match status" value="1"/>
</dbReference>
<comment type="caution">
    <text evidence="3">The sequence shown here is derived from an EMBL/GenBank/DDBJ whole genome shotgun (WGS) entry which is preliminary data.</text>
</comment>
<dbReference type="InterPro" id="IPR029039">
    <property type="entry name" value="Flavoprotein-like_sf"/>
</dbReference>
<protein>
    <submittedName>
        <fullName evidence="3">NAD(P)H-dependent oxidoreductase</fullName>
    </submittedName>
</protein>
<feature type="domain" description="Flavodoxin-like fold" evidence="2">
    <location>
        <begin position="12"/>
        <end position="179"/>
    </location>
</feature>
<evidence type="ECO:0000313" key="3">
    <source>
        <dbReference type="EMBL" id="MEE2526480.1"/>
    </source>
</evidence>
<dbReference type="Gene3D" id="3.40.50.360">
    <property type="match status" value="1"/>
</dbReference>